<evidence type="ECO:0000313" key="2">
    <source>
        <dbReference type="Proteomes" id="UP000790709"/>
    </source>
</evidence>
<proteinExistence type="predicted"/>
<organism evidence="1 2">
    <name type="scientific">Leucogyrophana mollusca</name>
    <dbReference type="NCBI Taxonomy" id="85980"/>
    <lineage>
        <taxon>Eukaryota</taxon>
        <taxon>Fungi</taxon>
        <taxon>Dikarya</taxon>
        <taxon>Basidiomycota</taxon>
        <taxon>Agaricomycotina</taxon>
        <taxon>Agaricomycetes</taxon>
        <taxon>Agaricomycetidae</taxon>
        <taxon>Boletales</taxon>
        <taxon>Boletales incertae sedis</taxon>
        <taxon>Leucogyrophana</taxon>
    </lineage>
</organism>
<name>A0ACB8BHG0_9AGAM</name>
<sequence length="261" mass="28472">MAATRKVLMLHGYGQNANIFSRRLGALRKSMPKDIELVFIDAPLILHPVDLVGSSAITALGALGVPEAASDPNMTPRAWWKSNADRTVTHGMEESLLLLKDTLSRNRYDGVFGFSQGAAMAALLAALLEKPHLYPPFLINEQPPHPPFQFCVAVSGFKPSWSVSAEIFGASYSTPTLHVLGRTDVIVVPERSQVLVDLSSNKRVEEHDGGHFVPSKANWRTFMREYLRDPLGNVPSPGTRSQTDSGSVTPDVSNFRPGANL</sequence>
<dbReference type="Proteomes" id="UP000790709">
    <property type="component" value="Unassembled WGS sequence"/>
</dbReference>
<protein>
    <submittedName>
        <fullName evidence="1">FSH1-domain-containing protein</fullName>
    </submittedName>
</protein>
<dbReference type="EMBL" id="MU266405">
    <property type="protein sequence ID" value="KAH7925296.1"/>
    <property type="molecule type" value="Genomic_DNA"/>
</dbReference>
<accession>A0ACB8BHG0</accession>
<evidence type="ECO:0000313" key="1">
    <source>
        <dbReference type="EMBL" id="KAH7925296.1"/>
    </source>
</evidence>
<reference evidence="1" key="1">
    <citation type="journal article" date="2021" name="New Phytol.">
        <title>Evolutionary innovations through gain and loss of genes in the ectomycorrhizal Boletales.</title>
        <authorList>
            <person name="Wu G."/>
            <person name="Miyauchi S."/>
            <person name="Morin E."/>
            <person name="Kuo A."/>
            <person name="Drula E."/>
            <person name="Varga T."/>
            <person name="Kohler A."/>
            <person name="Feng B."/>
            <person name="Cao Y."/>
            <person name="Lipzen A."/>
            <person name="Daum C."/>
            <person name="Hundley H."/>
            <person name="Pangilinan J."/>
            <person name="Johnson J."/>
            <person name="Barry K."/>
            <person name="LaButti K."/>
            <person name="Ng V."/>
            <person name="Ahrendt S."/>
            <person name="Min B."/>
            <person name="Choi I.G."/>
            <person name="Park H."/>
            <person name="Plett J.M."/>
            <person name="Magnuson J."/>
            <person name="Spatafora J.W."/>
            <person name="Nagy L.G."/>
            <person name="Henrissat B."/>
            <person name="Grigoriev I.V."/>
            <person name="Yang Z.L."/>
            <person name="Xu J."/>
            <person name="Martin F.M."/>
        </authorList>
    </citation>
    <scope>NUCLEOTIDE SEQUENCE</scope>
    <source>
        <strain evidence="1">KUC20120723A-06</strain>
    </source>
</reference>
<gene>
    <name evidence="1" type="ORF">BV22DRAFT_1034189</name>
</gene>
<comment type="caution">
    <text evidence="1">The sequence shown here is derived from an EMBL/GenBank/DDBJ whole genome shotgun (WGS) entry which is preliminary data.</text>
</comment>
<keyword evidence="2" id="KW-1185">Reference proteome</keyword>